<dbReference type="GO" id="GO:0044877">
    <property type="term" value="F:protein-containing complex binding"/>
    <property type="evidence" value="ECO:0007669"/>
    <property type="project" value="TreeGrafter"/>
</dbReference>
<name>A0A243Q4Y6_9ACTN</name>
<gene>
    <name evidence="2" type="ORF">CA982_22595</name>
</gene>
<accession>A0A243Q4Y6</accession>
<dbReference type="AlphaFoldDB" id="A0A243Q4Y6"/>
<dbReference type="Gene3D" id="3.40.50.720">
    <property type="entry name" value="NAD(P)-binding Rossmann-like Domain"/>
    <property type="match status" value="1"/>
</dbReference>
<sequence length="363" mass="38827">MRLLITGATGYVGSRLVCALLKQGHDVVVTSRDTRKLARFGWSSQVTKVAMDADDPASVTRAVSDAGQIDAIYYLVHAIGQADFANGDRDAARNVAEAARDAGVGRIVYLGGFVPSDDKLSTHLQSRADVAEGLVVDGGPELVWLRAAVVIGAGSTSFEIIRYMADRLPVIPEPDWITNEMDPISIRDAVHYLAAACDSSVLPAGNYDISGPDSARYISILHEYVSAIRMPRLRLPVFGISTRLAGRVGGMLVPVPTSLTEELVTSLDHPMTASEHRIRDLVPPPAGGLTPMREAVHASVRSPYPRSVCDLDDLHHLADTDPAWAGGDWLRVKRSVVETIGTSIGVASKVVGVLRPPRADVAS</sequence>
<dbReference type="Proteomes" id="UP000194632">
    <property type="component" value="Unassembled WGS sequence"/>
</dbReference>
<evidence type="ECO:0000313" key="2">
    <source>
        <dbReference type="EMBL" id="OUC76246.1"/>
    </source>
</evidence>
<reference evidence="2 3" key="1">
    <citation type="submission" date="2017-05" db="EMBL/GenBank/DDBJ databases">
        <title>Biotechnological potential of actinobacteria isolated from South African environments.</title>
        <authorList>
            <person name="Le Roes-Hill M."/>
            <person name="Prins A."/>
            <person name="Durrell K.A."/>
        </authorList>
    </citation>
    <scope>NUCLEOTIDE SEQUENCE [LARGE SCALE GENOMIC DNA]</scope>
    <source>
        <strain evidence="2">BS2</strain>
    </source>
</reference>
<proteinExistence type="predicted"/>
<dbReference type="PANTHER" id="PTHR12126">
    <property type="entry name" value="NADH-UBIQUINONE OXIDOREDUCTASE 39 KDA SUBUNIT-RELATED"/>
    <property type="match status" value="1"/>
</dbReference>
<evidence type="ECO:0000313" key="3">
    <source>
        <dbReference type="Proteomes" id="UP000194632"/>
    </source>
</evidence>
<comment type="caution">
    <text evidence="2">The sequence shown here is derived from an EMBL/GenBank/DDBJ whole genome shotgun (WGS) entry which is preliminary data.</text>
</comment>
<dbReference type="OrthoDB" id="9774199at2"/>
<dbReference type="SUPFAM" id="SSF51735">
    <property type="entry name" value="NAD(P)-binding Rossmann-fold domains"/>
    <property type="match status" value="1"/>
</dbReference>
<dbReference type="STRING" id="417102.CA982_22595"/>
<dbReference type="InterPro" id="IPR016040">
    <property type="entry name" value="NAD(P)-bd_dom"/>
</dbReference>
<dbReference type="InterPro" id="IPR051207">
    <property type="entry name" value="ComplexI_NDUFA9_subunit"/>
</dbReference>
<dbReference type="Pfam" id="PF13460">
    <property type="entry name" value="NAD_binding_10"/>
    <property type="match status" value="1"/>
</dbReference>
<protein>
    <submittedName>
        <fullName evidence="2">NAD-dependent epimerase</fullName>
    </submittedName>
</protein>
<dbReference type="EMBL" id="NGFO01000036">
    <property type="protein sequence ID" value="OUC76246.1"/>
    <property type="molecule type" value="Genomic_DNA"/>
</dbReference>
<evidence type="ECO:0000259" key="1">
    <source>
        <dbReference type="Pfam" id="PF13460"/>
    </source>
</evidence>
<dbReference type="InterPro" id="IPR036291">
    <property type="entry name" value="NAD(P)-bd_dom_sf"/>
</dbReference>
<organism evidence="2 3">
    <name type="scientific">Gordonia lacunae</name>
    <dbReference type="NCBI Taxonomy" id="417102"/>
    <lineage>
        <taxon>Bacteria</taxon>
        <taxon>Bacillati</taxon>
        <taxon>Actinomycetota</taxon>
        <taxon>Actinomycetes</taxon>
        <taxon>Mycobacteriales</taxon>
        <taxon>Gordoniaceae</taxon>
        <taxon>Gordonia</taxon>
    </lineage>
</organism>
<keyword evidence="3" id="KW-1185">Reference proteome</keyword>
<dbReference type="RefSeq" id="WP_086537430.1">
    <property type="nucleotide sequence ID" value="NZ_JBLKRZ010000003.1"/>
</dbReference>
<feature type="domain" description="NAD(P)-binding" evidence="1">
    <location>
        <begin position="7"/>
        <end position="114"/>
    </location>
</feature>
<dbReference type="PANTHER" id="PTHR12126:SF11">
    <property type="entry name" value="NADH DEHYDROGENASE [UBIQUINONE] 1 ALPHA SUBCOMPLEX SUBUNIT 9, MITOCHONDRIAL"/>
    <property type="match status" value="1"/>
</dbReference>